<organism evidence="8 9">
    <name type="scientific">Spiroplasma helicoides</name>
    <dbReference type="NCBI Taxonomy" id="216938"/>
    <lineage>
        <taxon>Bacteria</taxon>
        <taxon>Bacillati</taxon>
        <taxon>Mycoplasmatota</taxon>
        <taxon>Mollicutes</taxon>
        <taxon>Entomoplasmatales</taxon>
        <taxon>Spiroplasmataceae</taxon>
        <taxon>Spiroplasma</taxon>
    </lineage>
</organism>
<feature type="transmembrane region" description="Helical" evidence="7">
    <location>
        <begin position="144"/>
        <end position="166"/>
    </location>
</feature>
<feature type="transmembrane region" description="Helical" evidence="7">
    <location>
        <begin position="90"/>
        <end position="109"/>
    </location>
</feature>
<evidence type="ECO:0000313" key="9">
    <source>
        <dbReference type="Proteomes" id="UP000094378"/>
    </source>
</evidence>
<feature type="transmembrane region" description="Helical" evidence="7">
    <location>
        <begin position="313"/>
        <end position="331"/>
    </location>
</feature>
<dbReference type="OrthoDB" id="9779092at2"/>
<evidence type="ECO:0000256" key="4">
    <source>
        <dbReference type="ARBA" id="ARBA00022692"/>
    </source>
</evidence>
<dbReference type="InterPro" id="IPR006043">
    <property type="entry name" value="NCS2"/>
</dbReference>
<gene>
    <name evidence="8" type="primary">pyrP</name>
    <name evidence="8" type="ORF">SHELI_v1c11510</name>
</gene>
<sequence length="496" mass="53741">MTDIQKTENKDVEQTPNHVQLVLEPHQRPKSVSKWILLSVQHVFAMFGATVLVPMIINQFANQQVINISMALFCSGIGTLIYIGLTSAKVPIYLGSSFSYMTVMGTGYADWKNAIFIAAFAVGAVYVIVGFIIHWTGSQWVKKVFSPIVIGPIIIIIGMSAVSSTLKNLGLWSNERGGEIDNGDGTHYPQWLAILIGVFTILVAAVCVLKAKMFFKAIPILMALAFGYLITIILHFAFKSQGISLINTSLITDVSSWEWYPSFKNVFDVKASSILPAMVSIVPISMITMTEHLGEHINIGSLTNRDYIKNPGISRTLMADGVSIMVAGIIGGPVNATYAENTSVVGMTRVASVWAVGLAAIFATAMSFIAPINQIISMIPKPVMGGIGLILFGMISSNGVKILIDGKVNFLNAKNIFVISITLGIGIGLGVTDTQISVGENGFKFTGLFLATIAGVLLNILLPDQINDGVFNIKLINKFKNKEFVKEKNKKSRKNK</sequence>
<dbReference type="Proteomes" id="UP000094378">
    <property type="component" value="Chromosome"/>
</dbReference>
<feature type="transmembrane region" description="Helical" evidence="7">
    <location>
        <begin position="115"/>
        <end position="137"/>
    </location>
</feature>
<reference evidence="8 9" key="1">
    <citation type="submission" date="2016-08" db="EMBL/GenBank/DDBJ databases">
        <title>Complete genome sequence of Spiroplasma helicoides TABS-2 (DSM 22551).</title>
        <authorList>
            <person name="Shen W.-Y."/>
            <person name="Lo W.-S."/>
            <person name="Lai Y.-C."/>
            <person name="Kuo C.-H."/>
        </authorList>
    </citation>
    <scope>NUCLEOTIDE SEQUENCE [LARGE SCALE GENOMIC DNA]</scope>
    <source>
        <strain evidence="8 9">TABS-2</strain>
    </source>
</reference>
<accession>A0A1B3SME1</accession>
<evidence type="ECO:0000313" key="8">
    <source>
        <dbReference type="EMBL" id="AOG61098.1"/>
    </source>
</evidence>
<dbReference type="PANTHER" id="PTHR42810:SF2">
    <property type="entry name" value="PURINE PERMEASE C1399.01C-RELATED"/>
    <property type="match status" value="1"/>
</dbReference>
<dbReference type="EMBL" id="CP017015">
    <property type="protein sequence ID" value="AOG61098.1"/>
    <property type="molecule type" value="Genomic_DNA"/>
</dbReference>
<feature type="transmembrane region" description="Helical" evidence="7">
    <location>
        <begin position="383"/>
        <end position="404"/>
    </location>
</feature>
<proteinExistence type="inferred from homology"/>
<evidence type="ECO:0000256" key="5">
    <source>
        <dbReference type="ARBA" id="ARBA00022989"/>
    </source>
</evidence>
<dbReference type="GO" id="GO:0042907">
    <property type="term" value="F:xanthine transmembrane transporter activity"/>
    <property type="evidence" value="ECO:0007669"/>
    <property type="project" value="TreeGrafter"/>
</dbReference>
<keyword evidence="6 7" id="KW-0472">Membrane</keyword>
<keyword evidence="4 7" id="KW-0812">Transmembrane</keyword>
<feature type="transmembrane region" description="Helical" evidence="7">
    <location>
        <begin position="218"/>
        <end position="238"/>
    </location>
</feature>
<feature type="transmembrane region" description="Helical" evidence="7">
    <location>
        <begin position="351"/>
        <end position="371"/>
    </location>
</feature>
<keyword evidence="3" id="KW-0813">Transport</keyword>
<dbReference type="GO" id="GO:0005886">
    <property type="term" value="C:plasma membrane"/>
    <property type="evidence" value="ECO:0007669"/>
    <property type="project" value="UniProtKB-ARBA"/>
</dbReference>
<feature type="transmembrane region" description="Helical" evidence="7">
    <location>
        <begin position="191"/>
        <end position="211"/>
    </location>
</feature>
<dbReference type="InterPro" id="IPR006042">
    <property type="entry name" value="Xan_ur_permease"/>
</dbReference>
<feature type="transmembrane region" description="Helical" evidence="7">
    <location>
        <begin position="410"/>
        <end position="431"/>
    </location>
</feature>
<evidence type="ECO:0000256" key="7">
    <source>
        <dbReference type="SAM" id="Phobius"/>
    </source>
</evidence>
<feature type="transmembrane region" description="Helical" evidence="7">
    <location>
        <begin position="63"/>
        <end position="83"/>
    </location>
</feature>
<dbReference type="PROSITE" id="PS01116">
    <property type="entry name" value="XANTH_URACIL_PERMASE"/>
    <property type="match status" value="1"/>
</dbReference>
<dbReference type="PATRIC" id="fig|216938.3.peg.1170"/>
<dbReference type="Pfam" id="PF00860">
    <property type="entry name" value="Xan_ur_permease"/>
    <property type="match status" value="1"/>
</dbReference>
<evidence type="ECO:0000256" key="6">
    <source>
        <dbReference type="ARBA" id="ARBA00023136"/>
    </source>
</evidence>
<comment type="subcellular location">
    <subcellularLocation>
        <location evidence="1">Membrane</location>
        <topology evidence="1">Multi-pass membrane protein</topology>
    </subcellularLocation>
</comment>
<feature type="transmembrane region" description="Helical" evidence="7">
    <location>
        <begin position="35"/>
        <end position="57"/>
    </location>
</feature>
<dbReference type="RefSeq" id="WP_069117558.1">
    <property type="nucleotide sequence ID" value="NZ_CP017015.1"/>
</dbReference>
<comment type="similarity">
    <text evidence="2">Belongs to the nucleobase:cation symporter-2 (NCS2) (TC 2.A.40) family.</text>
</comment>
<protein>
    <submittedName>
        <fullName evidence="8">Uracil permease</fullName>
    </submittedName>
</protein>
<keyword evidence="9" id="KW-1185">Reference proteome</keyword>
<name>A0A1B3SME1_9MOLU</name>
<dbReference type="AlphaFoldDB" id="A0A1B3SME1"/>
<dbReference type="KEGG" id="shj:SHELI_v1c11510"/>
<evidence type="ECO:0000256" key="1">
    <source>
        <dbReference type="ARBA" id="ARBA00004141"/>
    </source>
</evidence>
<dbReference type="PANTHER" id="PTHR42810">
    <property type="entry name" value="PURINE PERMEASE C1399.01C-RELATED"/>
    <property type="match status" value="1"/>
</dbReference>
<feature type="transmembrane region" description="Helical" evidence="7">
    <location>
        <begin position="443"/>
        <end position="462"/>
    </location>
</feature>
<evidence type="ECO:0000256" key="2">
    <source>
        <dbReference type="ARBA" id="ARBA00008821"/>
    </source>
</evidence>
<evidence type="ECO:0000256" key="3">
    <source>
        <dbReference type="ARBA" id="ARBA00022448"/>
    </source>
</evidence>
<dbReference type="STRING" id="216938.SHELI_v1c11510"/>
<keyword evidence="5 7" id="KW-1133">Transmembrane helix</keyword>